<evidence type="ECO:0000256" key="7">
    <source>
        <dbReference type="ARBA" id="ARBA00023136"/>
    </source>
</evidence>
<dbReference type="Pfam" id="PF08352">
    <property type="entry name" value="oligo_HPY"/>
    <property type="match status" value="1"/>
</dbReference>
<dbReference type="EMBL" id="JABBFX010000001">
    <property type="protein sequence ID" value="NML42826.1"/>
    <property type="molecule type" value="Genomic_DNA"/>
</dbReference>
<gene>
    <name evidence="9" type="ORF">HHL11_03615</name>
</gene>
<evidence type="ECO:0000256" key="6">
    <source>
        <dbReference type="ARBA" id="ARBA00022840"/>
    </source>
</evidence>
<dbReference type="PROSITE" id="PS50893">
    <property type="entry name" value="ABC_TRANSPORTER_2"/>
    <property type="match status" value="1"/>
</dbReference>
<keyword evidence="6 9" id="KW-0067">ATP-binding</keyword>
<dbReference type="InterPro" id="IPR027417">
    <property type="entry name" value="P-loop_NTPase"/>
</dbReference>
<dbReference type="PANTHER" id="PTHR43297">
    <property type="entry name" value="OLIGOPEPTIDE TRANSPORT ATP-BINDING PROTEIN APPD"/>
    <property type="match status" value="1"/>
</dbReference>
<keyword evidence="5" id="KW-0547">Nucleotide-binding</keyword>
<dbReference type="PANTHER" id="PTHR43297:SF2">
    <property type="entry name" value="DIPEPTIDE TRANSPORT ATP-BINDING PROTEIN DPPD"/>
    <property type="match status" value="1"/>
</dbReference>
<dbReference type="GO" id="GO:0005886">
    <property type="term" value="C:plasma membrane"/>
    <property type="evidence" value="ECO:0007669"/>
    <property type="project" value="UniProtKB-SubCell"/>
</dbReference>
<dbReference type="AlphaFoldDB" id="A0A848GW02"/>
<evidence type="ECO:0000256" key="5">
    <source>
        <dbReference type="ARBA" id="ARBA00022741"/>
    </source>
</evidence>
<keyword evidence="4" id="KW-1003">Cell membrane</keyword>
<dbReference type="GO" id="GO:0015833">
    <property type="term" value="P:peptide transport"/>
    <property type="evidence" value="ECO:0007669"/>
    <property type="project" value="InterPro"/>
</dbReference>
<dbReference type="Pfam" id="PF00005">
    <property type="entry name" value="ABC_tran"/>
    <property type="match status" value="1"/>
</dbReference>
<dbReference type="SMART" id="SM00382">
    <property type="entry name" value="AAA"/>
    <property type="match status" value="1"/>
</dbReference>
<comment type="subcellular location">
    <subcellularLocation>
        <location evidence="1">Cell inner membrane</location>
        <topology evidence="1">Peripheral membrane protein</topology>
    </subcellularLocation>
</comment>
<evidence type="ECO:0000259" key="8">
    <source>
        <dbReference type="PROSITE" id="PS50893"/>
    </source>
</evidence>
<dbReference type="InterPro" id="IPR050388">
    <property type="entry name" value="ABC_Ni/Peptide_Import"/>
</dbReference>
<keyword evidence="7" id="KW-0472">Membrane</keyword>
<evidence type="ECO:0000256" key="3">
    <source>
        <dbReference type="ARBA" id="ARBA00022448"/>
    </source>
</evidence>
<keyword evidence="10" id="KW-1185">Reference proteome</keyword>
<keyword evidence="3" id="KW-0813">Transport</keyword>
<evidence type="ECO:0000256" key="1">
    <source>
        <dbReference type="ARBA" id="ARBA00004417"/>
    </source>
</evidence>
<evidence type="ECO:0000313" key="9">
    <source>
        <dbReference type="EMBL" id="NML42826.1"/>
    </source>
</evidence>
<comment type="similarity">
    <text evidence="2">Belongs to the ABC transporter superfamily.</text>
</comment>
<dbReference type="InterPro" id="IPR003593">
    <property type="entry name" value="AAA+_ATPase"/>
</dbReference>
<dbReference type="SUPFAM" id="SSF52540">
    <property type="entry name" value="P-loop containing nucleoside triphosphate hydrolases"/>
    <property type="match status" value="1"/>
</dbReference>
<proteinExistence type="inferred from homology"/>
<accession>A0A848GW02</accession>
<sequence>MVQEPLLSVEGLQTWCFTRTGVVKAVDGVSFTLDRGEALGLVGESGSGKSMTCNSIVRLAPQAARTVGGRVLFEGRDLLQLKEAQMREVRGGRIGMILQDPLMSLNPVFTIGNQVGESFRLHGGRRSATEIRRDVVEVLAQVNIPSPAQRMASYPFQFSGGMRQRTVAAMALAGRPSLLIADEPTTALDVTVQDQFLRLLKDLQANAGMALLMVTHDLGIVAETCDRVAVMYAGRIVEIGKVQDVLGRPAHPYTEALLQALPKAGVRRKRLFQIPGEPPNLMDLPPGCAFLPRCHRATELCKTGVPPMVDLGAGRRAACWHLARQEALA</sequence>
<feature type="domain" description="ABC transporter" evidence="8">
    <location>
        <begin position="7"/>
        <end position="258"/>
    </location>
</feature>
<dbReference type="GO" id="GO:0005524">
    <property type="term" value="F:ATP binding"/>
    <property type="evidence" value="ECO:0007669"/>
    <property type="project" value="UniProtKB-KW"/>
</dbReference>
<name>A0A848GW02_9BURK</name>
<evidence type="ECO:0000256" key="4">
    <source>
        <dbReference type="ARBA" id="ARBA00022475"/>
    </source>
</evidence>
<dbReference type="Proteomes" id="UP000541185">
    <property type="component" value="Unassembled WGS sequence"/>
</dbReference>
<organism evidence="9 10">
    <name type="scientific">Ramlibacter agri</name>
    <dbReference type="NCBI Taxonomy" id="2728837"/>
    <lineage>
        <taxon>Bacteria</taxon>
        <taxon>Pseudomonadati</taxon>
        <taxon>Pseudomonadota</taxon>
        <taxon>Betaproteobacteria</taxon>
        <taxon>Burkholderiales</taxon>
        <taxon>Comamonadaceae</taxon>
        <taxon>Ramlibacter</taxon>
    </lineage>
</organism>
<dbReference type="CDD" id="cd03257">
    <property type="entry name" value="ABC_NikE_OppD_transporters"/>
    <property type="match status" value="1"/>
</dbReference>
<evidence type="ECO:0000313" key="10">
    <source>
        <dbReference type="Proteomes" id="UP000541185"/>
    </source>
</evidence>
<comment type="caution">
    <text evidence="9">The sequence shown here is derived from an EMBL/GenBank/DDBJ whole genome shotgun (WGS) entry which is preliminary data.</text>
</comment>
<dbReference type="InterPro" id="IPR003439">
    <property type="entry name" value="ABC_transporter-like_ATP-bd"/>
</dbReference>
<dbReference type="GO" id="GO:0016887">
    <property type="term" value="F:ATP hydrolysis activity"/>
    <property type="evidence" value="ECO:0007669"/>
    <property type="project" value="InterPro"/>
</dbReference>
<dbReference type="FunFam" id="3.40.50.300:FF:000016">
    <property type="entry name" value="Oligopeptide ABC transporter ATP-binding component"/>
    <property type="match status" value="1"/>
</dbReference>
<protein>
    <submittedName>
        <fullName evidence="9">ABC transporter ATP-binding protein</fullName>
    </submittedName>
</protein>
<dbReference type="GO" id="GO:0055085">
    <property type="term" value="P:transmembrane transport"/>
    <property type="evidence" value="ECO:0007669"/>
    <property type="project" value="UniProtKB-ARBA"/>
</dbReference>
<dbReference type="Gene3D" id="3.40.50.300">
    <property type="entry name" value="P-loop containing nucleotide triphosphate hydrolases"/>
    <property type="match status" value="1"/>
</dbReference>
<dbReference type="InterPro" id="IPR013563">
    <property type="entry name" value="Oligopep_ABC_C"/>
</dbReference>
<evidence type="ECO:0000256" key="2">
    <source>
        <dbReference type="ARBA" id="ARBA00005417"/>
    </source>
</evidence>
<reference evidence="9 10" key="1">
    <citation type="submission" date="2020-04" db="EMBL/GenBank/DDBJ databases">
        <title>Ramlibacter sp. G-1-2-2 isolated from soil.</title>
        <authorList>
            <person name="Dahal R.H."/>
        </authorList>
    </citation>
    <scope>NUCLEOTIDE SEQUENCE [LARGE SCALE GENOMIC DNA]</scope>
    <source>
        <strain evidence="9 10">G-1-2-2</strain>
    </source>
</reference>
<dbReference type="NCBIfam" id="TIGR01727">
    <property type="entry name" value="oligo_HPY"/>
    <property type="match status" value="1"/>
</dbReference>